<name>A0A917FWI7_9BACL</name>
<evidence type="ECO:0000259" key="1">
    <source>
        <dbReference type="Pfam" id="PF25164"/>
    </source>
</evidence>
<accession>A0A917FWI7</accession>
<evidence type="ECO:0000313" key="3">
    <source>
        <dbReference type="Proteomes" id="UP000644756"/>
    </source>
</evidence>
<dbReference type="AlphaFoldDB" id="A0A917FWI7"/>
<dbReference type="RefSeq" id="WP_188531464.1">
    <property type="nucleotide sequence ID" value="NZ_BMGR01000008.1"/>
</dbReference>
<evidence type="ECO:0000313" key="2">
    <source>
        <dbReference type="EMBL" id="GGG07625.1"/>
    </source>
</evidence>
<comment type="caution">
    <text evidence="2">The sequence shown here is derived from an EMBL/GenBank/DDBJ whole genome shotgun (WGS) entry which is preliminary data.</text>
</comment>
<feature type="domain" description="Competence protein CoiA-like N-terminal" evidence="1">
    <location>
        <begin position="30"/>
        <end position="71"/>
    </location>
</feature>
<reference evidence="2" key="1">
    <citation type="journal article" date="2014" name="Int. J. Syst. Evol. Microbiol.">
        <title>Complete genome sequence of Corynebacterium casei LMG S-19264T (=DSM 44701T), isolated from a smear-ripened cheese.</title>
        <authorList>
            <consortium name="US DOE Joint Genome Institute (JGI-PGF)"/>
            <person name="Walter F."/>
            <person name="Albersmeier A."/>
            <person name="Kalinowski J."/>
            <person name="Ruckert C."/>
        </authorList>
    </citation>
    <scope>NUCLEOTIDE SEQUENCE</scope>
    <source>
        <strain evidence="2">CGMCC 1.12987</strain>
    </source>
</reference>
<protein>
    <recommendedName>
        <fullName evidence="1">Competence protein CoiA-like N-terminal domain-containing protein</fullName>
    </recommendedName>
</protein>
<organism evidence="2 3">
    <name type="scientific">Paenibacillus abyssi</name>
    <dbReference type="NCBI Taxonomy" id="1340531"/>
    <lineage>
        <taxon>Bacteria</taxon>
        <taxon>Bacillati</taxon>
        <taxon>Bacillota</taxon>
        <taxon>Bacilli</taxon>
        <taxon>Bacillales</taxon>
        <taxon>Paenibacillaceae</taxon>
        <taxon>Paenibacillus</taxon>
    </lineage>
</organism>
<sequence length="441" mass="51658">MDIARYEGLVMNINTELSKVSDYDRDKAIEKYRRIAEKGAMTCPFCAEKLLLRAGEIRGIHFAHPSGKTCQEAAAYDTYREQTRRENKKHSIIKEAIYTELKSQEIIKPDLKVEYGYKEKASEKWRHYPDIYMSKGGREFAISVITEVHNIGDEKIVKTISKRNQYFADRGLESIWFVEDRELADDFEHRVLHLWEAEYGLAIKTEADRTWDAFMEGIMQDFTDHNILDLFGYRAYAPMQLDVRSLYYVHSAGDEITFSVYRLILDEKRKPFRAFALTRGYRVHMSSALIVRDEIVLSREEQEDEDRMQFANDVAERVEQFREEAIVREEARLAAQYAAEETARTRMQALPPEYQRAVAAASEIVNVDIDVLDYMDKLKAASITAKEAKRLFHFMERHRSELDDYGLSFKEVKRLINYALGRIGNPDIRKWLIEIEYLRGE</sequence>
<gene>
    <name evidence="2" type="ORF">GCM10010916_25620</name>
</gene>
<keyword evidence="3" id="KW-1185">Reference proteome</keyword>
<reference evidence="2" key="2">
    <citation type="submission" date="2020-09" db="EMBL/GenBank/DDBJ databases">
        <authorList>
            <person name="Sun Q."/>
            <person name="Zhou Y."/>
        </authorList>
    </citation>
    <scope>NUCLEOTIDE SEQUENCE</scope>
    <source>
        <strain evidence="2">CGMCC 1.12987</strain>
    </source>
</reference>
<dbReference type="InterPro" id="IPR057253">
    <property type="entry name" value="CoiA-like_N"/>
</dbReference>
<dbReference type="EMBL" id="BMGR01000008">
    <property type="protein sequence ID" value="GGG07625.1"/>
    <property type="molecule type" value="Genomic_DNA"/>
</dbReference>
<dbReference type="Pfam" id="PF25164">
    <property type="entry name" value="CoiA_N"/>
    <property type="match status" value="1"/>
</dbReference>
<proteinExistence type="predicted"/>
<dbReference type="Proteomes" id="UP000644756">
    <property type="component" value="Unassembled WGS sequence"/>
</dbReference>